<feature type="compositionally biased region" description="Low complexity" evidence="1">
    <location>
        <begin position="141"/>
        <end position="150"/>
    </location>
</feature>
<dbReference type="Proteomes" id="UP000533905">
    <property type="component" value="Unassembled WGS sequence"/>
</dbReference>
<dbReference type="Gene3D" id="2.30.30.830">
    <property type="match status" value="1"/>
</dbReference>
<comment type="caution">
    <text evidence="2">The sequence shown here is derived from an EMBL/GenBank/DDBJ whole genome shotgun (WGS) entry which is preliminary data.</text>
</comment>
<organism evidence="2 3">
    <name type="scientific">Telluria aromaticivorans</name>
    <dbReference type="NCBI Taxonomy" id="2725995"/>
    <lineage>
        <taxon>Bacteria</taxon>
        <taxon>Pseudomonadati</taxon>
        <taxon>Pseudomonadota</taxon>
        <taxon>Betaproteobacteria</taxon>
        <taxon>Burkholderiales</taxon>
        <taxon>Oxalobacteraceae</taxon>
        <taxon>Telluria group</taxon>
        <taxon>Telluria</taxon>
    </lineage>
</organism>
<reference evidence="2 3" key="1">
    <citation type="submission" date="2020-04" db="EMBL/GenBank/DDBJ databases">
        <title>Massilia sp. nov., a cold adapted bacteria isolated from Arctic soil.</title>
        <authorList>
            <person name="Son J."/>
            <person name="Ka J.-O."/>
        </authorList>
    </citation>
    <scope>NUCLEOTIDE SEQUENCE [LARGE SCALE GENOMIC DNA]</scope>
    <source>
        <strain evidence="2 3">ML15P13</strain>
    </source>
</reference>
<evidence type="ECO:0000256" key="1">
    <source>
        <dbReference type="SAM" id="MobiDB-lite"/>
    </source>
</evidence>
<dbReference type="RefSeq" id="WP_171085395.1">
    <property type="nucleotide sequence ID" value="NZ_JABAIV010000004.1"/>
</dbReference>
<name>A0A7Y2NZP3_9BURK</name>
<dbReference type="EMBL" id="JABAIV010000004">
    <property type="protein sequence ID" value="NNG24117.1"/>
    <property type="molecule type" value="Genomic_DNA"/>
</dbReference>
<gene>
    <name evidence="2" type="ORF">HGB41_14065</name>
</gene>
<sequence length="240" mass="24254">MNKRLPHLFTLLALILLAVSIAYWFLQLYKPAQRPLAPPPVVAQAEPSPDAAATLFGGQPSAVAISSYQLTGVVSAGRDSAVILVAEGSPPKAVRIGREIVPGVTVAEVHSRYVMLSEGGIMKRVDLAQASGPSQGGGAVMAPSGAQPAAMAPPPGVEPQTAPGVVSAPPGMTAGAPVGRGAGPPLPDTPAVPEPQMDPGVADGTDQPQGAQQPPPPNQVQMPPPTRSVNSPVGQPSQVQ</sequence>
<dbReference type="AlphaFoldDB" id="A0A7Y2NZP3"/>
<feature type="compositionally biased region" description="Pro residues" evidence="1">
    <location>
        <begin position="213"/>
        <end position="226"/>
    </location>
</feature>
<feature type="compositionally biased region" description="Polar residues" evidence="1">
    <location>
        <begin position="227"/>
        <end position="240"/>
    </location>
</feature>
<evidence type="ECO:0000313" key="2">
    <source>
        <dbReference type="EMBL" id="NNG24117.1"/>
    </source>
</evidence>
<accession>A0A7Y2NZP3</accession>
<evidence type="ECO:0000313" key="3">
    <source>
        <dbReference type="Proteomes" id="UP000533905"/>
    </source>
</evidence>
<keyword evidence="3" id="KW-1185">Reference proteome</keyword>
<feature type="region of interest" description="Disordered" evidence="1">
    <location>
        <begin position="129"/>
        <end position="240"/>
    </location>
</feature>
<protein>
    <recommendedName>
        <fullName evidence="4">Type II secretion system protein GspC N-terminal domain-containing protein</fullName>
    </recommendedName>
</protein>
<feature type="compositionally biased region" description="Pro residues" evidence="1">
    <location>
        <begin position="184"/>
        <end position="193"/>
    </location>
</feature>
<proteinExistence type="predicted"/>
<evidence type="ECO:0008006" key="4">
    <source>
        <dbReference type="Google" id="ProtNLM"/>
    </source>
</evidence>